<accession>A0A383ANL8</accession>
<dbReference type="AlphaFoldDB" id="A0A383ANL8"/>
<sequence length="168" mass="19608">MNIHSIAWKSILRLQQIYPKEVDEICSRIGLPEKLLLNQNLTLPIEMFLNFFIQAESVFDDELISINYSRMAQIRPNYAELLGLIFVYSRHLKESFKLLQTYINIELEGINVLVTKHQDIVKIHFIADPVIEHSSLYENLCLSMLAAFIRSKRYAIKHITTKIQSSNK</sequence>
<organism evidence="1">
    <name type="scientific">marine metagenome</name>
    <dbReference type="NCBI Taxonomy" id="408172"/>
    <lineage>
        <taxon>unclassified sequences</taxon>
        <taxon>metagenomes</taxon>
        <taxon>ecological metagenomes</taxon>
    </lineage>
</organism>
<evidence type="ECO:0000313" key="1">
    <source>
        <dbReference type="EMBL" id="SVE09322.1"/>
    </source>
</evidence>
<protein>
    <submittedName>
        <fullName evidence="1">Uncharacterized protein</fullName>
    </submittedName>
</protein>
<reference evidence="1" key="1">
    <citation type="submission" date="2018-05" db="EMBL/GenBank/DDBJ databases">
        <authorList>
            <person name="Lanie J.A."/>
            <person name="Ng W.-L."/>
            <person name="Kazmierczak K.M."/>
            <person name="Andrzejewski T.M."/>
            <person name="Davidsen T.M."/>
            <person name="Wayne K.J."/>
            <person name="Tettelin H."/>
            <person name="Glass J.I."/>
            <person name="Rusch D."/>
            <person name="Podicherti R."/>
            <person name="Tsui H.-C.T."/>
            <person name="Winkler M.E."/>
        </authorList>
    </citation>
    <scope>NUCLEOTIDE SEQUENCE</scope>
</reference>
<name>A0A383ANL8_9ZZZZ</name>
<dbReference type="EMBL" id="UINC01193617">
    <property type="protein sequence ID" value="SVE09322.1"/>
    <property type="molecule type" value="Genomic_DNA"/>
</dbReference>
<proteinExistence type="predicted"/>
<gene>
    <name evidence="1" type="ORF">METZ01_LOCUS462176</name>
</gene>
<feature type="non-terminal residue" evidence="1">
    <location>
        <position position="168"/>
    </location>
</feature>